<name>A0ABP9CIY7_9ACTN</name>
<dbReference type="RefSeq" id="WP_345622298.1">
    <property type="nucleotide sequence ID" value="NZ_BAABIG010000052.1"/>
</dbReference>
<reference evidence="2" key="1">
    <citation type="journal article" date="2019" name="Int. J. Syst. Evol. Microbiol.">
        <title>The Global Catalogue of Microorganisms (GCM) 10K type strain sequencing project: providing services to taxonomists for standard genome sequencing and annotation.</title>
        <authorList>
            <consortium name="The Broad Institute Genomics Platform"/>
            <consortium name="The Broad Institute Genome Sequencing Center for Infectious Disease"/>
            <person name="Wu L."/>
            <person name="Ma J."/>
        </authorList>
    </citation>
    <scope>NUCLEOTIDE SEQUENCE [LARGE SCALE GENOMIC DNA]</scope>
    <source>
        <strain evidence="2">JCM 18081</strain>
    </source>
</reference>
<dbReference type="PANTHER" id="PTHR34069">
    <property type="entry name" value="3-OXOACYL-[ACYL-CARRIER-PROTEIN] SYNTHASE 3"/>
    <property type="match status" value="1"/>
</dbReference>
<keyword evidence="2" id="KW-1185">Reference proteome</keyword>
<evidence type="ECO:0000313" key="2">
    <source>
        <dbReference type="Proteomes" id="UP001501265"/>
    </source>
</evidence>
<dbReference type="PANTHER" id="PTHR34069:SF2">
    <property type="entry name" value="BETA-KETOACYL-[ACYL-CARRIER-PROTEIN] SYNTHASE III"/>
    <property type="match status" value="1"/>
</dbReference>
<sequence length="335" mass="36260">MSAFALRAASWYLPTRSVAVGELPELAALTPAQRETCLALGIDRVPADDGLDAVGLAVRAARQALAEAGLSPDDLDALIVIDSRAPEAFAVSEATRTQALLGAERALAFSVGGLGCTSIVPGLLAARGLLYADPDVRHVLVTHGSKPATPHRYRHPVTVYGDCGQALVVARDGPVRILDVLAETSGAYWDLFRVDFRDRPYERWREECTDLPRYSFNLAMETRGRMRGLYRRILDRNGRQPSDIRYHITQNMSAGSFRFQADALGITIDDACPGNLRRYGHLGPNDVLLNLYSALARDGTAEAAEAVVFNASPSASWSAMLVASGVRPASRSHFL</sequence>
<comment type="caution">
    <text evidence="1">The sequence shown here is derived from an EMBL/GenBank/DDBJ whole genome shotgun (WGS) entry which is preliminary data.</text>
</comment>
<accession>A0ABP9CIY7</accession>
<organism evidence="1 2">
    <name type="scientific">Streptomyces ziwulingensis</name>
    <dbReference type="NCBI Taxonomy" id="1045501"/>
    <lineage>
        <taxon>Bacteria</taxon>
        <taxon>Bacillati</taxon>
        <taxon>Actinomycetota</taxon>
        <taxon>Actinomycetes</taxon>
        <taxon>Kitasatosporales</taxon>
        <taxon>Streptomycetaceae</taxon>
        <taxon>Streptomyces</taxon>
    </lineage>
</organism>
<dbReference type="EMBL" id="BAABIG010000052">
    <property type="protein sequence ID" value="GAA4812192.1"/>
    <property type="molecule type" value="Genomic_DNA"/>
</dbReference>
<dbReference type="SUPFAM" id="SSF53901">
    <property type="entry name" value="Thiolase-like"/>
    <property type="match status" value="1"/>
</dbReference>
<protein>
    <submittedName>
        <fullName evidence="1">3-oxoacyl-ACP synthase</fullName>
    </submittedName>
</protein>
<dbReference type="Proteomes" id="UP001501265">
    <property type="component" value="Unassembled WGS sequence"/>
</dbReference>
<evidence type="ECO:0000313" key="1">
    <source>
        <dbReference type="EMBL" id="GAA4812192.1"/>
    </source>
</evidence>
<dbReference type="Gene3D" id="3.40.47.10">
    <property type="match status" value="2"/>
</dbReference>
<dbReference type="InterPro" id="IPR016039">
    <property type="entry name" value="Thiolase-like"/>
</dbReference>
<proteinExistence type="predicted"/>
<gene>
    <name evidence="1" type="ORF">GCM10023220_49320</name>
</gene>